<feature type="compositionally biased region" description="Low complexity" evidence="1">
    <location>
        <begin position="198"/>
        <end position="209"/>
    </location>
</feature>
<feature type="compositionally biased region" description="Basic and acidic residues" evidence="1">
    <location>
        <begin position="268"/>
        <end position="283"/>
    </location>
</feature>
<feature type="compositionally biased region" description="Basic and acidic residues" evidence="1">
    <location>
        <begin position="128"/>
        <end position="145"/>
    </location>
</feature>
<dbReference type="Proteomes" id="UP001162131">
    <property type="component" value="Unassembled WGS sequence"/>
</dbReference>
<feature type="region of interest" description="Disordered" evidence="1">
    <location>
        <begin position="267"/>
        <end position="302"/>
    </location>
</feature>
<proteinExistence type="predicted"/>
<accession>A0AAU9JR85</accession>
<sequence length="302" mass="34046">MDSNTTTQNAALEKSINSPIRRPIRLLNLHEERKRVKSLKRGDFISKINDLTSYLENDRSMNDSRNYTRHNTTMIEPLATRKLSILEEHKRELSVDNSKYLCDIAAAAKQALLPNNPPQNPQKVNKAKLSESEEKSAKLPDEKPEPSNNKSLYSTLKELKTTTNNKPKKTMKIDVSSVNNNTSLLKSPKTSPLKVATPRKSSPTKPSTPYGRNGSQKQLNMKFSQEAIKVVPQNRNSSPIDIQATKAKYKISLEDAKLEDIDTILTNKKPDSSKSKKLTKDQESSLISRLQRSSSSTLRFLK</sequence>
<comment type="caution">
    <text evidence="2">The sequence shown here is derived from an EMBL/GenBank/DDBJ whole genome shotgun (WGS) entry which is preliminary data.</text>
</comment>
<feature type="region of interest" description="Disordered" evidence="1">
    <location>
        <begin position="112"/>
        <end position="216"/>
    </location>
</feature>
<dbReference type="EMBL" id="CAJZBQ010000045">
    <property type="protein sequence ID" value="CAG9328097.1"/>
    <property type="molecule type" value="Genomic_DNA"/>
</dbReference>
<organism evidence="2 3">
    <name type="scientific">Blepharisma stoltei</name>
    <dbReference type="NCBI Taxonomy" id="1481888"/>
    <lineage>
        <taxon>Eukaryota</taxon>
        <taxon>Sar</taxon>
        <taxon>Alveolata</taxon>
        <taxon>Ciliophora</taxon>
        <taxon>Postciliodesmatophora</taxon>
        <taxon>Heterotrichea</taxon>
        <taxon>Heterotrichida</taxon>
        <taxon>Blepharismidae</taxon>
        <taxon>Blepharisma</taxon>
    </lineage>
</organism>
<evidence type="ECO:0000313" key="2">
    <source>
        <dbReference type="EMBL" id="CAG9328097.1"/>
    </source>
</evidence>
<gene>
    <name evidence="2" type="ORF">BSTOLATCC_MIC45555</name>
</gene>
<feature type="compositionally biased region" description="Low complexity" evidence="1">
    <location>
        <begin position="284"/>
        <end position="302"/>
    </location>
</feature>
<keyword evidence="3" id="KW-1185">Reference proteome</keyword>
<reference evidence="2" key="1">
    <citation type="submission" date="2021-09" db="EMBL/GenBank/DDBJ databases">
        <authorList>
            <consortium name="AG Swart"/>
            <person name="Singh M."/>
            <person name="Singh A."/>
            <person name="Seah K."/>
            <person name="Emmerich C."/>
        </authorList>
    </citation>
    <scope>NUCLEOTIDE SEQUENCE</scope>
    <source>
        <strain evidence="2">ATCC30299</strain>
    </source>
</reference>
<evidence type="ECO:0000256" key="1">
    <source>
        <dbReference type="SAM" id="MobiDB-lite"/>
    </source>
</evidence>
<protein>
    <submittedName>
        <fullName evidence="2">Uncharacterized protein</fullName>
    </submittedName>
</protein>
<feature type="compositionally biased region" description="Polar residues" evidence="1">
    <location>
        <begin position="176"/>
        <end position="190"/>
    </location>
</feature>
<evidence type="ECO:0000313" key="3">
    <source>
        <dbReference type="Proteomes" id="UP001162131"/>
    </source>
</evidence>
<name>A0AAU9JR85_9CILI</name>
<dbReference type="AlphaFoldDB" id="A0AAU9JR85"/>